<reference evidence="13 14" key="1">
    <citation type="submission" date="2020-03" db="EMBL/GenBank/DDBJ databases">
        <authorList>
            <person name="Kim M.K."/>
        </authorList>
    </citation>
    <scope>NUCLEOTIDE SEQUENCE [LARGE SCALE GENOMIC DNA]</scope>
    <source>
        <strain evidence="13 14">BT328</strain>
    </source>
</reference>
<dbReference type="InterPro" id="IPR017926">
    <property type="entry name" value="GATASE"/>
</dbReference>
<dbReference type="SUPFAM" id="SSF52317">
    <property type="entry name" value="Class I glutamine amidotransferase-like"/>
    <property type="match status" value="1"/>
</dbReference>
<dbReference type="EMBL" id="CP050063">
    <property type="protein sequence ID" value="QIP13911.1"/>
    <property type="molecule type" value="Genomic_DNA"/>
</dbReference>
<evidence type="ECO:0000256" key="10">
    <source>
        <dbReference type="HAMAP-Rule" id="MF_00278"/>
    </source>
</evidence>
<dbReference type="PIRSF" id="PIRSF000495">
    <property type="entry name" value="Amidotransf_hisH"/>
    <property type="match status" value="1"/>
</dbReference>
<feature type="active site" description="Nucleophile" evidence="10 11">
    <location>
        <position position="85"/>
    </location>
</feature>
<keyword evidence="10" id="KW-0963">Cytoplasm</keyword>
<dbReference type="PANTHER" id="PTHR42701">
    <property type="entry name" value="IMIDAZOLE GLYCEROL PHOSPHATE SYNTHASE SUBUNIT HISH"/>
    <property type="match status" value="1"/>
</dbReference>
<dbReference type="CDD" id="cd01748">
    <property type="entry name" value="GATase1_IGP_Synthase"/>
    <property type="match status" value="1"/>
</dbReference>
<comment type="catalytic activity">
    <reaction evidence="9 10">
        <text>L-glutamine + H2O = L-glutamate + NH4(+)</text>
        <dbReference type="Rhea" id="RHEA:15889"/>
        <dbReference type="ChEBI" id="CHEBI:15377"/>
        <dbReference type="ChEBI" id="CHEBI:28938"/>
        <dbReference type="ChEBI" id="CHEBI:29985"/>
        <dbReference type="ChEBI" id="CHEBI:58359"/>
        <dbReference type="EC" id="3.5.1.2"/>
    </reaction>
</comment>
<dbReference type="GO" id="GO:0004359">
    <property type="term" value="F:glutaminase activity"/>
    <property type="evidence" value="ECO:0007669"/>
    <property type="project" value="UniProtKB-EC"/>
</dbReference>
<dbReference type="PANTHER" id="PTHR42701:SF1">
    <property type="entry name" value="IMIDAZOLE GLYCEROL PHOSPHATE SYNTHASE SUBUNIT HISH"/>
    <property type="match status" value="1"/>
</dbReference>
<keyword evidence="6 10" id="KW-0368">Histidine biosynthesis</keyword>
<evidence type="ECO:0000256" key="4">
    <source>
        <dbReference type="ARBA" id="ARBA00022801"/>
    </source>
</evidence>
<comment type="catalytic activity">
    <reaction evidence="8 10">
        <text>5-[(5-phospho-1-deoxy-D-ribulos-1-ylimino)methylamino]-1-(5-phospho-beta-D-ribosyl)imidazole-4-carboxamide + L-glutamine = D-erythro-1-(imidazol-4-yl)glycerol 3-phosphate + 5-amino-1-(5-phospho-beta-D-ribosyl)imidazole-4-carboxamide + L-glutamate + H(+)</text>
        <dbReference type="Rhea" id="RHEA:24793"/>
        <dbReference type="ChEBI" id="CHEBI:15378"/>
        <dbReference type="ChEBI" id="CHEBI:29985"/>
        <dbReference type="ChEBI" id="CHEBI:58278"/>
        <dbReference type="ChEBI" id="CHEBI:58359"/>
        <dbReference type="ChEBI" id="CHEBI:58475"/>
        <dbReference type="ChEBI" id="CHEBI:58525"/>
        <dbReference type="EC" id="4.3.2.10"/>
    </reaction>
</comment>
<dbReference type="GO" id="GO:0005737">
    <property type="term" value="C:cytoplasm"/>
    <property type="evidence" value="ECO:0007669"/>
    <property type="project" value="UniProtKB-SubCell"/>
</dbReference>
<dbReference type="RefSeq" id="WP_167209450.1">
    <property type="nucleotide sequence ID" value="NZ_CP050063.1"/>
</dbReference>
<evidence type="ECO:0000256" key="9">
    <source>
        <dbReference type="ARBA" id="ARBA00049534"/>
    </source>
</evidence>
<dbReference type="EC" id="4.3.2.10" evidence="10"/>
<comment type="pathway">
    <text evidence="1 10">Amino-acid biosynthesis; L-histidine biosynthesis; L-histidine from 5-phospho-alpha-D-ribose 1-diphosphate: step 5/9.</text>
</comment>
<evidence type="ECO:0000256" key="11">
    <source>
        <dbReference type="PIRSR" id="PIRSR000495-1"/>
    </source>
</evidence>
<dbReference type="Pfam" id="PF00117">
    <property type="entry name" value="GATase"/>
    <property type="match status" value="1"/>
</dbReference>
<organism evidence="13 14">
    <name type="scientific">Spirosoma aureum</name>
    <dbReference type="NCBI Taxonomy" id="2692134"/>
    <lineage>
        <taxon>Bacteria</taxon>
        <taxon>Pseudomonadati</taxon>
        <taxon>Bacteroidota</taxon>
        <taxon>Cytophagia</taxon>
        <taxon>Cytophagales</taxon>
        <taxon>Cytophagaceae</taxon>
        <taxon>Spirosoma</taxon>
    </lineage>
</organism>
<comment type="function">
    <text evidence="10">IGPS catalyzes the conversion of PRFAR and glutamine to IGP, AICAR and glutamate. The HisH subunit catalyzes the hydrolysis of glutamine to glutamate and ammonia as part of the synthesis of IGP and AICAR. The resulting ammonia molecule is channeled to the active site of HisF.</text>
</comment>
<keyword evidence="7 10" id="KW-0456">Lyase</keyword>
<comment type="subcellular location">
    <subcellularLocation>
        <location evidence="10">Cytoplasm</location>
    </subcellularLocation>
</comment>
<evidence type="ECO:0000256" key="2">
    <source>
        <dbReference type="ARBA" id="ARBA00011152"/>
    </source>
</evidence>
<evidence type="ECO:0000256" key="3">
    <source>
        <dbReference type="ARBA" id="ARBA00022605"/>
    </source>
</evidence>
<keyword evidence="3 10" id="KW-0028">Amino-acid biosynthesis</keyword>
<keyword evidence="4 10" id="KW-0378">Hydrolase</keyword>
<evidence type="ECO:0000256" key="7">
    <source>
        <dbReference type="ARBA" id="ARBA00023239"/>
    </source>
</evidence>
<dbReference type="Proteomes" id="UP000501802">
    <property type="component" value="Chromosome"/>
</dbReference>
<feature type="active site" evidence="10 11">
    <location>
        <position position="190"/>
    </location>
</feature>
<dbReference type="EC" id="3.5.1.2" evidence="10"/>
<dbReference type="GO" id="GO:0000105">
    <property type="term" value="P:L-histidine biosynthetic process"/>
    <property type="evidence" value="ECO:0007669"/>
    <property type="project" value="UniProtKB-UniRule"/>
</dbReference>
<proteinExistence type="inferred from homology"/>
<dbReference type="GO" id="GO:0000107">
    <property type="term" value="F:imidazoleglycerol-phosphate synthase activity"/>
    <property type="evidence" value="ECO:0007669"/>
    <property type="project" value="UniProtKB-UniRule"/>
</dbReference>
<dbReference type="InterPro" id="IPR029062">
    <property type="entry name" value="Class_I_gatase-like"/>
</dbReference>
<sequence>MSKKTDIVIIDYGMGNLRSVQKKFEQLNANVRISSTPGAISGAGKLVLPGVGHFANGVKKLKESGIWDTLNQEVLIKQTPILGICLGMQLMARFSQEGNAVGLNWFDADVVRFNVENKLTHKVPHMGWNTTEVTKPCRLFANMPTQAMFYFVHSYHMVCKQAEDVVAMSTYDYPFASVIQKGNIYGTQFHPEKSHNWGEQMIANFIDL</sequence>
<accession>A0A6G9AN62</accession>
<name>A0A6G9AN62_9BACT</name>
<keyword evidence="5 10" id="KW-0315">Glutamine amidotransferase</keyword>
<protein>
    <recommendedName>
        <fullName evidence="10">Imidazole glycerol phosphate synthase subunit HisH</fullName>
        <ecNumber evidence="10">4.3.2.10</ecNumber>
    </recommendedName>
    <alternativeName>
        <fullName evidence="10">IGP synthase glutaminase subunit</fullName>
        <ecNumber evidence="10">3.5.1.2</ecNumber>
    </alternativeName>
    <alternativeName>
        <fullName evidence="10">IGP synthase subunit HisH</fullName>
    </alternativeName>
    <alternativeName>
        <fullName evidence="10">ImGP synthase subunit HisH</fullName>
        <shortName evidence="10">IGPS subunit HisH</shortName>
    </alternativeName>
</protein>
<keyword evidence="14" id="KW-1185">Reference proteome</keyword>
<dbReference type="InterPro" id="IPR010139">
    <property type="entry name" value="Imidazole-glycPsynth_HisH"/>
</dbReference>
<dbReference type="GO" id="GO:0016829">
    <property type="term" value="F:lyase activity"/>
    <property type="evidence" value="ECO:0007669"/>
    <property type="project" value="UniProtKB-KW"/>
</dbReference>
<feature type="active site" evidence="10 11">
    <location>
        <position position="192"/>
    </location>
</feature>
<evidence type="ECO:0000256" key="6">
    <source>
        <dbReference type="ARBA" id="ARBA00023102"/>
    </source>
</evidence>
<comment type="subunit">
    <text evidence="2 10">Heterodimer of HisH and HisF.</text>
</comment>
<evidence type="ECO:0000256" key="1">
    <source>
        <dbReference type="ARBA" id="ARBA00005091"/>
    </source>
</evidence>
<dbReference type="KEGG" id="spib:G8759_15470"/>
<dbReference type="AlphaFoldDB" id="A0A6G9AN62"/>
<evidence type="ECO:0000313" key="14">
    <source>
        <dbReference type="Proteomes" id="UP000501802"/>
    </source>
</evidence>
<dbReference type="HAMAP" id="MF_00278">
    <property type="entry name" value="HisH"/>
    <property type="match status" value="1"/>
</dbReference>
<evidence type="ECO:0000313" key="13">
    <source>
        <dbReference type="EMBL" id="QIP13911.1"/>
    </source>
</evidence>
<evidence type="ECO:0000256" key="5">
    <source>
        <dbReference type="ARBA" id="ARBA00022962"/>
    </source>
</evidence>
<dbReference type="UniPathway" id="UPA00031">
    <property type="reaction ID" value="UER00010"/>
</dbReference>
<evidence type="ECO:0000259" key="12">
    <source>
        <dbReference type="Pfam" id="PF00117"/>
    </source>
</evidence>
<gene>
    <name evidence="10 13" type="primary">hisH</name>
    <name evidence="13" type="ORF">G8759_15470</name>
</gene>
<feature type="domain" description="Glutamine amidotransferase" evidence="12">
    <location>
        <begin position="8"/>
        <end position="205"/>
    </location>
</feature>
<dbReference type="PROSITE" id="PS51273">
    <property type="entry name" value="GATASE_TYPE_1"/>
    <property type="match status" value="1"/>
</dbReference>
<dbReference type="Gene3D" id="3.40.50.880">
    <property type="match status" value="1"/>
</dbReference>
<dbReference type="NCBIfam" id="TIGR01855">
    <property type="entry name" value="IMP_synth_hisH"/>
    <property type="match status" value="1"/>
</dbReference>
<evidence type="ECO:0000256" key="8">
    <source>
        <dbReference type="ARBA" id="ARBA00047838"/>
    </source>
</evidence>